<protein>
    <submittedName>
        <fullName evidence="1">Uncharacterized protein</fullName>
    </submittedName>
</protein>
<dbReference type="AlphaFoldDB" id="A0A2P2NTW2"/>
<proteinExistence type="predicted"/>
<accession>A0A2P2NTW2</accession>
<sequence length="57" mass="6487">MLNSWGLSDHCVHVFKHKHICVCAHLCIYFCKSKVMKISSKHVSIGGKVRGTKINYL</sequence>
<name>A0A2P2NTW2_RHIMU</name>
<reference evidence="1" key="1">
    <citation type="submission" date="2018-02" db="EMBL/GenBank/DDBJ databases">
        <title>Rhizophora mucronata_Transcriptome.</title>
        <authorList>
            <person name="Meera S.P."/>
            <person name="Sreeshan A."/>
            <person name="Augustine A."/>
        </authorList>
    </citation>
    <scope>NUCLEOTIDE SEQUENCE</scope>
    <source>
        <tissue evidence="1">Leaf</tissue>
    </source>
</reference>
<dbReference type="EMBL" id="GGEC01065452">
    <property type="protein sequence ID" value="MBX45936.1"/>
    <property type="molecule type" value="Transcribed_RNA"/>
</dbReference>
<evidence type="ECO:0000313" key="1">
    <source>
        <dbReference type="EMBL" id="MBX45936.1"/>
    </source>
</evidence>
<organism evidence="1">
    <name type="scientific">Rhizophora mucronata</name>
    <name type="common">Asiatic mangrove</name>
    <dbReference type="NCBI Taxonomy" id="61149"/>
    <lineage>
        <taxon>Eukaryota</taxon>
        <taxon>Viridiplantae</taxon>
        <taxon>Streptophyta</taxon>
        <taxon>Embryophyta</taxon>
        <taxon>Tracheophyta</taxon>
        <taxon>Spermatophyta</taxon>
        <taxon>Magnoliopsida</taxon>
        <taxon>eudicotyledons</taxon>
        <taxon>Gunneridae</taxon>
        <taxon>Pentapetalae</taxon>
        <taxon>rosids</taxon>
        <taxon>fabids</taxon>
        <taxon>Malpighiales</taxon>
        <taxon>Rhizophoraceae</taxon>
        <taxon>Rhizophora</taxon>
    </lineage>
</organism>